<protein>
    <recommendedName>
        <fullName evidence="5">Aldehyde oxidase/xanthine dehydrogenase a/b hammerhead domain-containing protein</fullName>
    </recommendedName>
</protein>
<sequence length="538" mass="58646">MVPAIVVERLYSLATVPSAGARRVKVERVGGTFGGKYTQSVPVGAWAAVAARAMNRPVKIVLKRLEDMVITGKRHPAMVKYRVGTDKNGILRCSYLKVYLDGGYAIDTTRVVTYMSSALSDTCYKIPVMRAEGYALKTNKSNNTTMRGCMLQTFFAMNGILSHVAHAVNRPLEKVMEMNFNMSGGVRLSKQVIPKDALLECWNECLQWSKFEKVRNEVDCFNKTSKDMKRGIAMSAVRMGVNQTGSAESCSADALVQIFPNGSVVVKIGGIEMKQGEYTKYLQIASRALGIPVSLFTIIDSSTDMACDQSQSGGKGPDAYGQAIQACCEKLMVGLRQVLKEERDWGKAILKAQEMHIPLMTSMRSHTNGDQTGKPQQPASGSITGAACVVSQIDCRTGEQQILSVDIVMDVGRILDPAVDVGQIEGALMMSYGSFTCEELAYDNGKLFADTFSKYKLPSTSAAPRKIRVKLITERSSMKGYVQSPKDIGEPSLMLGVGIYASLRYAIAARRQDLGQTNFFGIAAPLTAAKILSYCNPH</sequence>
<dbReference type="Pfam" id="PF20256">
    <property type="entry name" value="MoCoBD_2"/>
    <property type="match status" value="1"/>
</dbReference>
<dbReference type="InterPro" id="IPR008274">
    <property type="entry name" value="AldOxase/xan_DH_MoCoBD1"/>
</dbReference>
<dbReference type="Proteomes" id="UP001331761">
    <property type="component" value="Unassembled WGS sequence"/>
</dbReference>
<dbReference type="GO" id="GO:0005506">
    <property type="term" value="F:iron ion binding"/>
    <property type="evidence" value="ECO:0007669"/>
    <property type="project" value="InterPro"/>
</dbReference>
<gene>
    <name evidence="3" type="ORF">GCK32_010428</name>
</gene>
<comment type="caution">
    <text evidence="3">The sequence shown here is derived from an EMBL/GenBank/DDBJ whole genome shotgun (WGS) entry which is preliminary data.</text>
</comment>
<dbReference type="Gene3D" id="3.30.365.10">
    <property type="entry name" value="Aldehyde oxidase/xanthine dehydrogenase, molybdopterin binding domain"/>
    <property type="match status" value="4"/>
</dbReference>
<dbReference type="PANTHER" id="PTHR11908">
    <property type="entry name" value="XANTHINE DEHYDROGENASE"/>
    <property type="match status" value="1"/>
</dbReference>
<evidence type="ECO:0008006" key="5">
    <source>
        <dbReference type="Google" id="ProtNLM"/>
    </source>
</evidence>
<dbReference type="InterPro" id="IPR046867">
    <property type="entry name" value="AldOxase/xan_DH_MoCoBD2"/>
</dbReference>
<dbReference type="GO" id="GO:0016491">
    <property type="term" value="F:oxidoreductase activity"/>
    <property type="evidence" value="ECO:0007669"/>
    <property type="project" value="InterPro"/>
</dbReference>
<evidence type="ECO:0000259" key="2">
    <source>
        <dbReference type="Pfam" id="PF20256"/>
    </source>
</evidence>
<dbReference type="Pfam" id="PF02738">
    <property type="entry name" value="MoCoBD_1"/>
    <property type="match status" value="1"/>
</dbReference>
<feature type="domain" description="Aldehyde oxidase/xanthine dehydrogenase second molybdopterin binding" evidence="2">
    <location>
        <begin position="205"/>
        <end position="464"/>
    </location>
</feature>
<dbReference type="InterPro" id="IPR037165">
    <property type="entry name" value="AldOxase/xan_DH_Mopterin-bd_sf"/>
</dbReference>
<dbReference type="AlphaFoldDB" id="A0AAN8F8E7"/>
<dbReference type="SUPFAM" id="SSF56003">
    <property type="entry name" value="Molybdenum cofactor-binding domain"/>
    <property type="match status" value="1"/>
</dbReference>
<feature type="domain" description="Aldehyde oxidase/xanthine dehydrogenase first molybdopterin binding" evidence="1">
    <location>
        <begin position="23"/>
        <end position="180"/>
    </location>
</feature>
<dbReference type="EMBL" id="WIXE01013448">
    <property type="protein sequence ID" value="KAK5975105.1"/>
    <property type="molecule type" value="Genomic_DNA"/>
</dbReference>
<accession>A0AAN8F8E7</accession>
<proteinExistence type="predicted"/>
<reference evidence="3 4" key="1">
    <citation type="submission" date="2019-10" db="EMBL/GenBank/DDBJ databases">
        <title>Assembly and Annotation for the nematode Trichostrongylus colubriformis.</title>
        <authorList>
            <person name="Martin J."/>
        </authorList>
    </citation>
    <scope>NUCLEOTIDE SEQUENCE [LARGE SCALE GENOMIC DNA]</scope>
    <source>
        <strain evidence="3">G859</strain>
        <tissue evidence="3">Whole worm</tissue>
    </source>
</reference>
<organism evidence="3 4">
    <name type="scientific">Trichostrongylus colubriformis</name>
    <name type="common">Black scour worm</name>
    <dbReference type="NCBI Taxonomy" id="6319"/>
    <lineage>
        <taxon>Eukaryota</taxon>
        <taxon>Metazoa</taxon>
        <taxon>Ecdysozoa</taxon>
        <taxon>Nematoda</taxon>
        <taxon>Chromadorea</taxon>
        <taxon>Rhabditida</taxon>
        <taxon>Rhabditina</taxon>
        <taxon>Rhabditomorpha</taxon>
        <taxon>Strongyloidea</taxon>
        <taxon>Trichostrongylidae</taxon>
        <taxon>Trichostrongylus</taxon>
    </lineage>
</organism>
<evidence type="ECO:0000259" key="1">
    <source>
        <dbReference type="Pfam" id="PF02738"/>
    </source>
</evidence>
<name>A0AAN8F8E7_TRICO</name>
<keyword evidence="4" id="KW-1185">Reference proteome</keyword>
<dbReference type="PANTHER" id="PTHR11908:SF139">
    <property type="entry name" value="XANTHINE DEHYDROGENASE-RELATED"/>
    <property type="match status" value="1"/>
</dbReference>
<evidence type="ECO:0000313" key="4">
    <source>
        <dbReference type="Proteomes" id="UP001331761"/>
    </source>
</evidence>
<evidence type="ECO:0000313" key="3">
    <source>
        <dbReference type="EMBL" id="KAK5975105.1"/>
    </source>
</evidence>
<dbReference type="InterPro" id="IPR016208">
    <property type="entry name" value="Ald_Oxase/xanthine_DH-like"/>
</dbReference>